<proteinExistence type="predicted"/>
<name>A6I3C1_RAT</name>
<protein>
    <submittedName>
        <fullName evidence="1">Similar to Esophagus cancer-related gene-2 protein (ECRG-2) (Predicted), isoform CRA_c</fullName>
    </submittedName>
</protein>
<accession>A6I3C1</accession>
<evidence type="ECO:0000313" key="2">
    <source>
        <dbReference type="Proteomes" id="UP000234681"/>
    </source>
</evidence>
<dbReference type="Proteomes" id="UP000234681">
    <property type="component" value="Chromosome 8"/>
</dbReference>
<dbReference type="AlphaFoldDB" id="A6I3C1"/>
<sequence>MIDSSKIPNSGDRVWRSVVECTSVQEALGSVKREQLLERTLW</sequence>
<dbReference type="EMBL" id="CH473954">
    <property type="protein sequence ID" value="EDL77108.1"/>
    <property type="molecule type" value="Genomic_DNA"/>
</dbReference>
<organism evidence="1 2">
    <name type="scientific">Rattus norvegicus</name>
    <name type="common">Rat</name>
    <dbReference type="NCBI Taxonomy" id="10116"/>
    <lineage>
        <taxon>Eukaryota</taxon>
        <taxon>Metazoa</taxon>
        <taxon>Chordata</taxon>
        <taxon>Craniata</taxon>
        <taxon>Vertebrata</taxon>
        <taxon>Euteleostomi</taxon>
        <taxon>Mammalia</taxon>
        <taxon>Eutheria</taxon>
        <taxon>Euarchontoglires</taxon>
        <taxon>Glires</taxon>
        <taxon>Rodentia</taxon>
        <taxon>Myomorpha</taxon>
        <taxon>Muroidea</taxon>
        <taxon>Muridae</taxon>
        <taxon>Murinae</taxon>
        <taxon>Rattus</taxon>
    </lineage>
</organism>
<gene>
    <name evidence="1" type="primary">RGD1307150_predicted</name>
    <name evidence="1" type="ORF">rCG_25946</name>
</gene>
<evidence type="ECO:0000313" key="1">
    <source>
        <dbReference type="EMBL" id="EDL77108.1"/>
    </source>
</evidence>
<reference evidence="1 2" key="1">
    <citation type="submission" date="2005-09" db="EMBL/GenBank/DDBJ databases">
        <authorList>
            <person name="Mural R.J."/>
            <person name="Li P.W."/>
            <person name="Adams M.D."/>
            <person name="Amanatides P.G."/>
            <person name="Baden-Tillson H."/>
            <person name="Barnstead M."/>
            <person name="Chin S.H."/>
            <person name="Dew I."/>
            <person name="Evans C.A."/>
            <person name="Ferriera S."/>
            <person name="Flanigan M."/>
            <person name="Fosler C."/>
            <person name="Glodek A."/>
            <person name="Gu Z."/>
            <person name="Holt R.A."/>
            <person name="Jennings D."/>
            <person name="Kraft C.L."/>
            <person name="Lu F."/>
            <person name="Nguyen T."/>
            <person name="Nusskern D.R."/>
            <person name="Pfannkoch C.M."/>
            <person name="Sitter C."/>
            <person name="Sutton G.G."/>
            <person name="Venter J.C."/>
            <person name="Wang Z."/>
            <person name="Woodage T."/>
            <person name="Zheng X.H."/>
            <person name="Zhong F."/>
        </authorList>
    </citation>
    <scope>NUCLEOTIDE SEQUENCE [LARGE SCALE GENOMIC DNA]</scope>
    <source>
        <strain>BN</strain>
        <strain evidence="2">Sprague-Dawley</strain>
    </source>
</reference>